<dbReference type="EMBL" id="LAZR01051777">
    <property type="protein sequence ID" value="KKK84441.1"/>
    <property type="molecule type" value="Genomic_DNA"/>
</dbReference>
<proteinExistence type="predicted"/>
<reference evidence="1" key="1">
    <citation type="journal article" date="2015" name="Nature">
        <title>Complex archaea that bridge the gap between prokaryotes and eukaryotes.</title>
        <authorList>
            <person name="Spang A."/>
            <person name="Saw J.H."/>
            <person name="Jorgensen S.L."/>
            <person name="Zaremba-Niedzwiedzka K."/>
            <person name="Martijn J."/>
            <person name="Lind A.E."/>
            <person name="van Eijk R."/>
            <person name="Schleper C."/>
            <person name="Guy L."/>
            <person name="Ettema T.J."/>
        </authorList>
    </citation>
    <scope>NUCLEOTIDE SEQUENCE</scope>
</reference>
<name>A0A0F9BJ77_9ZZZZ</name>
<feature type="non-terminal residue" evidence="1">
    <location>
        <position position="1"/>
    </location>
</feature>
<comment type="caution">
    <text evidence="1">The sequence shown here is derived from an EMBL/GenBank/DDBJ whole genome shotgun (WGS) entry which is preliminary data.</text>
</comment>
<protein>
    <submittedName>
        <fullName evidence="1">Uncharacterized protein</fullName>
    </submittedName>
</protein>
<gene>
    <name evidence="1" type="ORF">LCGC14_2783330</name>
</gene>
<evidence type="ECO:0000313" key="1">
    <source>
        <dbReference type="EMBL" id="KKK84441.1"/>
    </source>
</evidence>
<dbReference type="AlphaFoldDB" id="A0A0F9BJ77"/>
<sequence>VLTDLALPTLRIDAVDPSDLPRT</sequence>
<accession>A0A0F9BJ77</accession>
<organism evidence="1">
    <name type="scientific">marine sediment metagenome</name>
    <dbReference type="NCBI Taxonomy" id="412755"/>
    <lineage>
        <taxon>unclassified sequences</taxon>
        <taxon>metagenomes</taxon>
        <taxon>ecological metagenomes</taxon>
    </lineage>
</organism>